<dbReference type="KEGG" id="ncb:C0V82_06025"/>
<dbReference type="InterPro" id="IPR010084">
    <property type="entry name" value="FabZ"/>
</dbReference>
<dbReference type="InterPro" id="IPR013114">
    <property type="entry name" value="FabA_FabZ"/>
</dbReference>
<keyword evidence="7 9" id="KW-0456">Lyase</keyword>
<comment type="function">
    <text evidence="8 9">Involved in unsaturated fatty acids biosynthesis. Catalyzes the dehydration of short chain beta-hydroxyacyl-ACPs and long chain saturated and unsaturated beta-hydroxyacyl-ACPs.</text>
</comment>
<dbReference type="Pfam" id="PF07977">
    <property type="entry name" value="FabA"/>
    <property type="match status" value="1"/>
</dbReference>
<dbReference type="CDD" id="cd01288">
    <property type="entry name" value="FabZ"/>
    <property type="match status" value="1"/>
</dbReference>
<feature type="active site" evidence="9">
    <location>
        <position position="60"/>
    </location>
</feature>
<keyword evidence="4 9" id="KW-0444">Lipid biosynthesis</keyword>
<comment type="catalytic activity">
    <reaction evidence="9">
        <text>a (3R)-hydroxyacyl-[ACP] = a (2E)-enoyl-[ACP] + H2O</text>
        <dbReference type="Rhea" id="RHEA:13097"/>
        <dbReference type="Rhea" id="RHEA-COMP:9925"/>
        <dbReference type="Rhea" id="RHEA-COMP:9945"/>
        <dbReference type="ChEBI" id="CHEBI:15377"/>
        <dbReference type="ChEBI" id="CHEBI:78784"/>
        <dbReference type="ChEBI" id="CHEBI:78827"/>
        <dbReference type="EC" id="4.2.1.59"/>
    </reaction>
</comment>
<dbReference type="PANTHER" id="PTHR30272:SF1">
    <property type="entry name" value="3-HYDROXYACYL-[ACYL-CARRIER-PROTEIN] DEHYDRATASE"/>
    <property type="match status" value="1"/>
</dbReference>
<comment type="subcellular location">
    <subcellularLocation>
        <location evidence="1 9">Cytoplasm</location>
    </subcellularLocation>
</comment>
<evidence type="ECO:0000256" key="4">
    <source>
        <dbReference type="ARBA" id="ARBA00022516"/>
    </source>
</evidence>
<evidence type="ECO:0000256" key="3">
    <source>
        <dbReference type="ARBA" id="ARBA00022490"/>
    </source>
</evidence>
<dbReference type="GO" id="GO:0006633">
    <property type="term" value="P:fatty acid biosynthetic process"/>
    <property type="evidence" value="ECO:0007669"/>
    <property type="project" value="UniProtKB-UniRule"/>
</dbReference>
<comment type="similarity">
    <text evidence="2 9">Belongs to the thioester dehydratase family. FabZ subfamily.</text>
</comment>
<keyword evidence="11" id="KW-1185">Reference proteome</keyword>
<dbReference type="Proteomes" id="UP000234752">
    <property type="component" value="Chromosome eg_1"/>
</dbReference>
<dbReference type="NCBIfam" id="NF000582">
    <property type="entry name" value="PRK00006.1"/>
    <property type="match status" value="1"/>
</dbReference>
<dbReference type="EC" id="4.2.1.59" evidence="9"/>
<proteinExistence type="inferred from homology"/>
<evidence type="ECO:0000256" key="9">
    <source>
        <dbReference type="HAMAP-Rule" id="MF_00406"/>
    </source>
</evidence>
<dbReference type="GO" id="GO:0009245">
    <property type="term" value="P:lipid A biosynthetic process"/>
    <property type="evidence" value="ECO:0007669"/>
    <property type="project" value="UniProtKB-UniRule"/>
</dbReference>
<keyword evidence="6 9" id="KW-0443">Lipid metabolism</keyword>
<dbReference type="NCBIfam" id="TIGR01750">
    <property type="entry name" value="fabZ"/>
    <property type="match status" value="1"/>
</dbReference>
<dbReference type="RefSeq" id="WP_102111554.1">
    <property type="nucleotide sequence ID" value="NZ_BMGN01000003.1"/>
</dbReference>
<evidence type="ECO:0000256" key="8">
    <source>
        <dbReference type="ARBA" id="ARBA00025049"/>
    </source>
</evidence>
<evidence type="ECO:0000256" key="7">
    <source>
        <dbReference type="ARBA" id="ARBA00023239"/>
    </source>
</evidence>
<evidence type="ECO:0000256" key="6">
    <source>
        <dbReference type="ARBA" id="ARBA00023098"/>
    </source>
</evidence>
<dbReference type="OrthoDB" id="9772788at2"/>
<gene>
    <name evidence="9 10" type="primary">fabZ</name>
    <name evidence="10" type="ORF">C0V82_06025</name>
</gene>
<accession>A0A2K9N9R9</accession>
<keyword evidence="3 9" id="KW-0963">Cytoplasm</keyword>
<evidence type="ECO:0000256" key="1">
    <source>
        <dbReference type="ARBA" id="ARBA00004496"/>
    </source>
</evidence>
<dbReference type="EMBL" id="CP025611">
    <property type="protein sequence ID" value="AUN29834.1"/>
    <property type="molecule type" value="Genomic_DNA"/>
</dbReference>
<dbReference type="AlphaFoldDB" id="A0A2K9N9R9"/>
<name>A0A2K9N9R9_9PROT</name>
<dbReference type="GO" id="GO:0005737">
    <property type="term" value="C:cytoplasm"/>
    <property type="evidence" value="ECO:0007669"/>
    <property type="project" value="UniProtKB-SubCell"/>
</dbReference>
<dbReference type="InterPro" id="IPR029069">
    <property type="entry name" value="HotDog_dom_sf"/>
</dbReference>
<dbReference type="GO" id="GO:0019171">
    <property type="term" value="F:(3R)-hydroxyacyl-[acyl-carrier-protein] dehydratase activity"/>
    <property type="evidence" value="ECO:0007669"/>
    <property type="project" value="UniProtKB-EC"/>
</dbReference>
<evidence type="ECO:0000313" key="11">
    <source>
        <dbReference type="Proteomes" id="UP000234752"/>
    </source>
</evidence>
<organism evidence="10 11">
    <name type="scientific">Niveispirillum cyanobacteriorum</name>
    <dbReference type="NCBI Taxonomy" id="1612173"/>
    <lineage>
        <taxon>Bacteria</taxon>
        <taxon>Pseudomonadati</taxon>
        <taxon>Pseudomonadota</taxon>
        <taxon>Alphaproteobacteria</taxon>
        <taxon>Rhodospirillales</taxon>
        <taxon>Azospirillaceae</taxon>
        <taxon>Niveispirillum</taxon>
    </lineage>
</organism>
<sequence>MSTTETNKVAVTELDINRIMELIPHRYPMLLVDKVKDIVPGESCTGIKNVTMNEPQFTGHFPQKPVFPGVMIVEAMAQTSAILVMQTLGQEAEGRLVYFMGIEEAKFRRPIVPGDQIQIKVQKIQNRRNVWKFKGEAWVDGNLHAEATYTAMIVMGD</sequence>
<dbReference type="GO" id="GO:0016020">
    <property type="term" value="C:membrane"/>
    <property type="evidence" value="ECO:0007669"/>
    <property type="project" value="GOC"/>
</dbReference>
<protein>
    <recommendedName>
        <fullName evidence="9">3-hydroxyacyl-[acyl-carrier-protein] dehydratase FabZ</fullName>
        <ecNumber evidence="9">4.2.1.59</ecNumber>
    </recommendedName>
    <alternativeName>
        <fullName evidence="9">(3R)-hydroxymyristoyl-[acyl-carrier-protein] dehydratase</fullName>
        <shortName evidence="9">(3R)-hydroxymyristoyl-ACP dehydrase</shortName>
    </alternativeName>
    <alternativeName>
        <fullName evidence="9">Beta-hydroxyacyl-ACP dehydratase</fullName>
    </alternativeName>
</protein>
<dbReference type="Gene3D" id="3.10.129.10">
    <property type="entry name" value="Hotdog Thioesterase"/>
    <property type="match status" value="1"/>
</dbReference>
<evidence type="ECO:0000256" key="2">
    <source>
        <dbReference type="ARBA" id="ARBA00009174"/>
    </source>
</evidence>
<dbReference type="SUPFAM" id="SSF54637">
    <property type="entry name" value="Thioesterase/thiol ester dehydrase-isomerase"/>
    <property type="match status" value="1"/>
</dbReference>
<evidence type="ECO:0000256" key="5">
    <source>
        <dbReference type="ARBA" id="ARBA00022556"/>
    </source>
</evidence>
<dbReference type="HAMAP" id="MF_00406">
    <property type="entry name" value="FabZ"/>
    <property type="match status" value="1"/>
</dbReference>
<keyword evidence="5 9" id="KW-0441">Lipid A biosynthesis</keyword>
<reference evidence="10 11" key="1">
    <citation type="submission" date="2017-12" db="EMBL/GenBank/DDBJ databases">
        <title>Genomes of bacteria within cyanobacterial aggregates.</title>
        <authorList>
            <person name="Cai H."/>
        </authorList>
    </citation>
    <scope>NUCLEOTIDE SEQUENCE [LARGE SCALE GENOMIC DNA]</scope>
    <source>
        <strain evidence="10 11">TH16</strain>
    </source>
</reference>
<dbReference type="FunFam" id="3.10.129.10:FF:000001">
    <property type="entry name" value="3-hydroxyacyl-[acyl-carrier-protein] dehydratase FabZ"/>
    <property type="match status" value="1"/>
</dbReference>
<evidence type="ECO:0000313" key="10">
    <source>
        <dbReference type="EMBL" id="AUN29834.1"/>
    </source>
</evidence>
<dbReference type="PANTHER" id="PTHR30272">
    <property type="entry name" value="3-HYDROXYACYL-[ACYL-CARRIER-PROTEIN] DEHYDRATASE"/>
    <property type="match status" value="1"/>
</dbReference>